<dbReference type="RefSeq" id="WP_189004254.1">
    <property type="nucleotide sequence ID" value="NZ_BMOD01000014.1"/>
</dbReference>
<organism evidence="1 2">
    <name type="scientific">Deinococcus roseus</name>
    <dbReference type="NCBI Taxonomy" id="392414"/>
    <lineage>
        <taxon>Bacteria</taxon>
        <taxon>Thermotogati</taxon>
        <taxon>Deinococcota</taxon>
        <taxon>Deinococci</taxon>
        <taxon>Deinococcales</taxon>
        <taxon>Deinococcaceae</taxon>
        <taxon>Deinococcus</taxon>
    </lineage>
</organism>
<dbReference type="Proteomes" id="UP000632222">
    <property type="component" value="Unassembled WGS sequence"/>
</dbReference>
<accession>A0ABQ2D5A3</accession>
<keyword evidence="2" id="KW-1185">Reference proteome</keyword>
<evidence type="ECO:0000313" key="1">
    <source>
        <dbReference type="EMBL" id="GGJ43774.1"/>
    </source>
</evidence>
<gene>
    <name evidence="1" type="ORF">GCM10008938_32600</name>
</gene>
<proteinExistence type="predicted"/>
<name>A0ABQ2D5A3_9DEIO</name>
<evidence type="ECO:0000313" key="2">
    <source>
        <dbReference type="Proteomes" id="UP000632222"/>
    </source>
</evidence>
<protein>
    <submittedName>
        <fullName evidence="1">Uncharacterized protein</fullName>
    </submittedName>
</protein>
<comment type="caution">
    <text evidence="1">The sequence shown here is derived from an EMBL/GenBank/DDBJ whole genome shotgun (WGS) entry which is preliminary data.</text>
</comment>
<sequence length="201" mass="21558">MSNADHRKNIERLVLEFLNEHTDSSTFAADTEVAAALELTVDEVRTAFRSLKERGYVNTNASSIGHPKARVTAAGKDFLSGETPAAGGMQFNNTFHGAVNLQQGNQNTMNVTHNNGLQVADVLKLVQGLKASLHEVPAEHRGEAQEQIEELEILFESESPRPIAIKNALRALGVYAVAGTAFAADLIQIAQAVGFQLPGLG</sequence>
<dbReference type="EMBL" id="BMOD01000014">
    <property type="protein sequence ID" value="GGJ43774.1"/>
    <property type="molecule type" value="Genomic_DNA"/>
</dbReference>
<reference evidence="2" key="1">
    <citation type="journal article" date="2019" name="Int. J. Syst. Evol. Microbiol.">
        <title>The Global Catalogue of Microorganisms (GCM) 10K type strain sequencing project: providing services to taxonomists for standard genome sequencing and annotation.</title>
        <authorList>
            <consortium name="The Broad Institute Genomics Platform"/>
            <consortium name="The Broad Institute Genome Sequencing Center for Infectious Disease"/>
            <person name="Wu L."/>
            <person name="Ma J."/>
        </authorList>
    </citation>
    <scope>NUCLEOTIDE SEQUENCE [LARGE SCALE GENOMIC DNA]</scope>
    <source>
        <strain evidence="2">JCM 14370</strain>
    </source>
</reference>